<protein>
    <submittedName>
        <fullName evidence="7">CoB--CoM heterodisulfide reductase</fullName>
        <ecNumber evidence="7">1.8.98.1</ecNumber>
    </submittedName>
</protein>
<keyword evidence="3 7" id="KW-0560">Oxidoreductase</keyword>
<keyword evidence="4" id="KW-0408">Iron</keyword>
<dbReference type="GO" id="GO:0051912">
    <property type="term" value="F:CoB--CoM heterodisulfide reductase activity"/>
    <property type="evidence" value="ECO:0007669"/>
    <property type="project" value="UniProtKB-EC"/>
</dbReference>
<keyword evidence="5" id="KW-0411">Iron-sulfur</keyword>
<name>F6D673_METPW</name>
<evidence type="ECO:0000256" key="5">
    <source>
        <dbReference type="ARBA" id="ARBA00023014"/>
    </source>
</evidence>
<evidence type="ECO:0000313" key="8">
    <source>
        <dbReference type="Proteomes" id="UP000009231"/>
    </source>
</evidence>
<evidence type="ECO:0000259" key="6">
    <source>
        <dbReference type="Pfam" id="PF02754"/>
    </source>
</evidence>
<dbReference type="InterPro" id="IPR051460">
    <property type="entry name" value="HdrC_iron-sulfur_subunit"/>
</dbReference>
<dbReference type="OrthoDB" id="42878at2157"/>
<dbReference type="GO" id="GO:0046872">
    <property type="term" value="F:metal ion binding"/>
    <property type="evidence" value="ECO:0007669"/>
    <property type="project" value="UniProtKB-KW"/>
</dbReference>
<dbReference type="eggNOG" id="arCOG00333">
    <property type="taxonomic scope" value="Archaea"/>
</dbReference>
<keyword evidence="1" id="KW-0004">4Fe-4S</keyword>
<feature type="domain" description="Cysteine-rich" evidence="6">
    <location>
        <begin position="3"/>
        <end position="81"/>
    </location>
</feature>
<feature type="domain" description="Cysteine-rich" evidence="6">
    <location>
        <begin position="119"/>
        <end position="205"/>
    </location>
</feature>
<gene>
    <name evidence="7" type="ordered locus">MSWAN_1269</name>
</gene>
<dbReference type="GO" id="GO:0051539">
    <property type="term" value="F:4 iron, 4 sulfur cluster binding"/>
    <property type="evidence" value="ECO:0007669"/>
    <property type="project" value="UniProtKB-KW"/>
</dbReference>
<dbReference type="Proteomes" id="UP000009231">
    <property type="component" value="Chromosome"/>
</dbReference>
<dbReference type="PANTHER" id="PTHR43255:SF1">
    <property type="entry name" value="IRON-SULFUR-BINDING OXIDOREDUCTASE FADF-RELATED"/>
    <property type="match status" value="1"/>
</dbReference>
<keyword evidence="8" id="KW-1185">Reference proteome</keyword>
<dbReference type="AlphaFoldDB" id="F6D673"/>
<dbReference type="EMBL" id="CP002772">
    <property type="protein sequence ID" value="AEG18286.1"/>
    <property type="molecule type" value="Genomic_DNA"/>
</dbReference>
<dbReference type="InterPro" id="IPR004017">
    <property type="entry name" value="Cys_rich_dom"/>
</dbReference>
<proteinExistence type="predicted"/>
<evidence type="ECO:0000313" key="7">
    <source>
        <dbReference type="EMBL" id="AEG18286.1"/>
    </source>
</evidence>
<dbReference type="GO" id="GO:0005886">
    <property type="term" value="C:plasma membrane"/>
    <property type="evidence" value="ECO:0007669"/>
    <property type="project" value="TreeGrafter"/>
</dbReference>
<dbReference type="KEGG" id="mew:MSWAN_1269"/>
<organism evidence="7 8">
    <name type="scientific">Methanobacterium paludis (strain DSM 25820 / JCM 18151 / SWAN1)</name>
    <dbReference type="NCBI Taxonomy" id="868131"/>
    <lineage>
        <taxon>Archaea</taxon>
        <taxon>Methanobacteriati</taxon>
        <taxon>Methanobacteriota</taxon>
        <taxon>Methanomada group</taxon>
        <taxon>Methanobacteria</taxon>
        <taxon>Methanobacteriales</taxon>
        <taxon>Methanobacteriaceae</taxon>
        <taxon>Methanobacterium</taxon>
    </lineage>
</organism>
<evidence type="ECO:0000256" key="3">
    <source>
        <dbReference type="ARBA" id="ARBA00023002"/>
    </source>
</evidence>
<dbReference type="Pfam" id="PF02754">
    <property type="entry name" value="CCG"/>
    <property type="match status" value="2"/>
</dbReference>
<sequence length="240" mass="26992">MIYFRGCVVREKLGNISQATEKILKLSSVDYRVLDDETCCGSFLLRTGFQSEALNVMEKTLNDLKGEKILVSCAGCYNTLKNDYKKLLGVELDVVHTSQFFNDLINKGKLKVKKNPVNVTYHDPCHLGRHCGVYDEPREILSKTANLVEMERNREHSRCCGAGAGVKSAFPENALKVAEKRIKDAENTGSDLIVTSCSFCILNLKNALEIFKKNKKESTNISRVLDVSEIILMEFEDEEV</sequence>
<dbReference type="HOGENOM" id="CLU_092359_0_0_2"/>
<dbReference type="STRING" id="868131.MSWAN_1269"/>
<dbReference type="EC" id="1.8.98.1" evidence="7"/>
<evidence type="ECO:0000256" key="1">
    <source>
        <dbReference type="ARBA" id="ARBA00022485"/>
    </source>
</evidence>
<dbReference type="PANTHER" id="PTHR43255">
    <property type="entry name" value="IRON-SULFUR-BINDING OXIDOREDUCTASE FADF-RELATED-RELATED"/>
    <property type="match status" value="1"/>
</dbReference>
<dbReference type="RefSeq" id="WP_013825787.1">
    <property type="nucleotide sequence ID" value="NC_015574.1"/>
</dbReference>
<reference evidence="7 8" key="1">
    <citation type="journal article" date="2014" name="Int. J. Syst. Evol. Microbiol.">
        <title>Methanobacterium paludis sp. nov. and a novel strain of Methanobacterium lacus isolated from northern peatlands.</title>
        <authorList>
            <person name="Cadillo-Quiroz H."/>
            <person name="Brauer S.L."/>
            <person name="Goodson N."/>
            <person name="Yavitt J.B."/>
            <person name="Zinder S.H."/>
        </authorList>
    </citation>
    <scope>NUCLEOTIDE SEQUENCE [LARGE SCALE GENOMIC DNA]</scope>
    <source>
        <strain evidence="8">DSM 25820 / JCM 18151 / SWAN1</strain>
    </source>
</reference>
<evidence type="ECO:0000256" key="2">
    <source>
        <dbReference type="ARBA" id="ARBA00022723"/>
    </source>
</evidence>
<accession>F6D673</accession>
<keyword evidence="2" id="KW-0479">Metal-binding</keyword>
<dbReference type="GeneID" id="10668774"/>
<evidence type="ECO:0000256" key="4">
    <source>
        <dbReference type="ARBA" id="ARBA00023004"/>
    </source>
</evidence>